<protein>
    <recommendedName>
        <fullName evidence="8">Corrinoid adenosyltransferase MMAB</fullName>
    </recommendedName>
    <alternativeName>
        <fullName evidence="9">ATP:co(I)rrinoid adenosyltransferase MMAB</fullName>
    </alternativeName>
</protein>
<reference evidence="12" key="1">
    <citation type="submission" date="2020-11" db="EMBL/GenBank/DDBJ databases">
        <authorList>
            <person name="Tran Van P."/>
        </authorList>
    </citation>
    <scope>NUCLEOTIDE SEQUENCE</scope>
</reference>
<keyword evidence="13" id="KW-1185">Reference proteome</keyword>
<dbReference type="Proteomes" id="UP000678499">
    <property type="component" value="Unassembled WGS sequence"/>
</dbReference>
<dbReference type="PANTHER" id="PTHR12213">
    <property type="entry name" value="CORRINOID ADENOSYLTRANSFERASE"/>
    <property type="match status" value="1"/>
</dbReference>
<evidence type="ECO:0000256" key="1">
    <source>
        <dbReference type="ARBA" id="ARBA00007487"/>
    </source>
</evidence>
<dbReference type="GO" id="GO:0009235">
    <property type="term" value="P:cobalamin metabolic process"/>
    <property type="evidence" value="ECO:0007669"/>
    <property type="project" value="UniProtKB-ARBA"/>
</dbReference>
<dbReference type="GO" id="GO:0008817">
    <property type="term" value="F:corrinoid adenosyltransferase activity"/>
    <property type="evidence" value="ECO:0007669"/>
    <property type="project" value="TreeGrafter"/>
</dbReference>
<keyword evidence="5 10" id="KW-0067">ATP-binding</keyword>
<evidence type="ECO:0000256" key="7">
    <source>
        <dbReference type="ARBA" id="ARBA00056747"/>
    </source>
</evidence>
<dbReference type="AlphaFoldDB" id="A0A7R9BZ14"/>
<dbReference type="Gene3D" id="1.20.1200.10">
    <property type="entry name" value="Cobalamin adenosyltransferase-like"/>
    <property type="match status" value="1"/>
</dbReference>
<comment type="subunit">
    <text evidence="2">Homotrimer.</text>
</comment>
<dbReference type="EMBL" id="OA889598">
    <property type="protein sequence ID" value="CAD7284270.1"/>
    <property type="molecule type" value="Genomic_DNA"/>
</dbReference>
<dbReference type="NCBIfam" id="TIGR00636">
    <property type="entry name" value="PduO_Nterm"/>
    <property type="match status" value="1"/>
</dbReference>
<dbReference type="InterPro" id="IPR016030">
    <property type="entry name" value="CblAdoTrfase-like"/>
</dbReference>
<gene>
    <name evidence="12" type="ORF">NMOB1V02_LOCUS11877</name>
</gene>
<keyword evidence="3 10" id="KW-0808">Transferase</keyword>
<evidence type="ECO:0000313" key="13">
    <source>
        <dbReference type="Proteomes" id="UP000678499"/>
    </source>
</evidence>
<dbReference type="EMBL" id="CAJPEX010007561">
    <property type="protein sequence ID" value="CAG0924422.1"/>
    <property type="molecule type" value="Genomic_DNA"/>
</dbReference>
<evidence type="ECO:0000256" key="4">
    <source>
        <dbReference type="ARBA" id="ARBA00022741"/>
    </source>
</evidence>
<comment type="function">
    <text evidence="7">Converts cob(I)alamin to adenosylcobalamin (adenosylcob(III)alamin), a coenzyme for methylmalonyl-CoA mutase, therefore participates in the final step of the vitamin B12 conversion. Generates adenosylcobalamin (AdoCbl) and directly delivers the cofactor to MUT in a transfer that is stimulated by ATP-binding to MMAB and gated by MMAA.</text>
</comment>
<keyword evidence="4 10" id="KW-0547">Nucleotide-binding</keyword>
<dbReference type="GO" id="GO:0005524">
    <property type="term" value="F:ATP binding"/>
    <property type="evidence" value="ECO:0007669"/>
    <property type="project" value="UniProtKB-UniRule"/>
</dbReference>
<evidence type="ECO:0000256" key="2">
    <source>
        <dbReference type="ARBA" id="ARBA00011233"/>
    </source>
</evidence>
<dbReference type="InterPro" id="IPR036451">
    <property type="entry name" value="CblAdoTrfase-like_sf"/>
</dbReference>
<sequence length="219" mass="24760">MILKTVNLVARNCLGSGFTHLRYLRTTCAVSSFKIYTGLGDKGRSSTYTGQRLPKNHDIFQALGSIDELSSWLGIAREMAKEKNHSYGDQLQRVQCVLQDVMSVVATPKTTSKERHEPIHQLMSTELVTELEQWIDTMTAELPPLRNFILPGGDPLSSHLHVARTVCRRAERNVVSLLATQELDPVCMKYLNRLSDFLFTLARYSLFLEGKTEVVYTKP</sequence>
<name>A0A7R9BZ14_9CRUS</name>
<evidence type="ECO:0000313" key="12">
    <source>
        <dbReference type="EMBL" id="CAD7284270.1"/>
    </source>
</evidence>
<dbReference type="FunFam" id="1.20.1200.10:FF:000001">
    <property type="entry name" value="Cob(I)yrinic acid a,c-diamide adenosyltransferase"/>
    <property type="match status" value="1"/>
</dbReference>
<accession>A0A7R9BZ14</accession>
<evidence type="ECO:0000256" key="5">
    <source>
        <dbReference type="ARBA" id="ARBA00022840"/>
    </source>
</evidence>
<dbReference type="PANTHER" id="PTHR12213:SF0">
    <property type="entry name" value="CORRINOID ADENOSYLTRANSFERASE MMAB"/>
    <property type="match status" value="1"/>
</dbReference>
<evidence type="ECO:0000259" key="11">
    <source>
        <dbReference type="Pfam" id="PF01923"/>
    </source>
</evidence>
<organism evidence="12">
    <name type="scientific">Notodromas monacha</name>
    <dbReference type="NCBI Taxonomy" id="399045"/>
    <lineage>
        <taxon>Eukaryota</taxon>
        <taxon>Metazoa</taxon>
        <taxon>Ecdysozoa</taxon>
        <taxon>Arthropoda</taxon>
        <taxon>Crustacea</taxon>
        <taxon>Oligostraca</taxon>
        <taxon>Ostracoda</taxon>
        <taxon>Podocopa</taxon>
        <taxon>Podocopida</taxon>
        <taxon>Cypridocopina</taxon>
        <taxon>Cypridoidea</taxon>
        <taxon>Cyprididae</taxon>
        <taxon>Notodromas</taxon>
    </lineage>
</organism>
<feature type="domain" description="Cobalamin adenosyltransferase-like" evidence="11">
    <location>
        <begin position="35"/>
        <end position="204"/>
    </location>
</feature>
<dbReference type="Pfam" id="PF01923">
    <property type="entry name" value="Cob_adeno_trans"/>
    <property type="match status" value="1"/>
</dbReference>
<comment type="catalytic activity">
    <reaction evidence="6">
        <text>cob(I)alamin-[corrinoid adenosyltransferase] + ATP = apo-[corrinoid adenosyltransferase] + adenosylcob(III)alamin + triphosphate</text>
        <dbReference type="Rhea" id="RHEA:56796"/>
        <dbReference type="Rhea" id="RHEA-COMP:14743"/>
        <dbReference type="Rhea" id="RHEA-COMP:14744"/>
        <dbReference type="ChEBI" id="CHEBI:18036"/>
        <dbReference type="ChEBI" id="CHEBI:18408"/>
        <dbReference type="ChEBI" id="CHEBI:30616"/>
        <dbReference type="ChEBI" id="CHEBI:60488"/>
        <dbReference type="ChEBI" id="CHEBI:83228"/>
    </reaction>
    <physiologicalReaction direction="left-to-right" evidence="6">
        <dbReference type="Rhea" id="RHEA:56797"/>
    </physiologicalReaction>
</comment>
<proteinExistence type="inferred from homology"/>
<evidence type="ECO:0000256" key="9">
    <source>
        <dbReference type="ARBA" id="ARBA00075216"/>
    </source>
</evidence>
<evidence type="ECO:0000256" key="10">
    <source>
        <dbReference type="RuleBase" id="RU366026"/>
    </source>
</evidence>
<evidence type="ECO:0000256" key="6">
    <source>
        <dbReference type="ARBA" id="ARBA00051988"/>
    </source>
</evidence>
<dbReference type="InterPro" id="IPR029499">
    <property type="entry name" value="PduO-typ"/>
</dbReference>
<dbReference type="SUPFAM" id="SSF89028">
    <property type="entry name" value="Cobalamin adenosyltransferase-like"/>
    <property type="match status" value="1"/>
</dbReference>
<evidence type="ECO:0000256" key="8">
    <source>
        <dbReference type="ARBA" id="ARBA00071654"/>
    </source>
</evidence>
<dbReference type="OrthoDB" id="549173at2759"/>
<evidence type="ECO:0000256" key="3">
    <source>
        <dbReference type="ARBA" id="ARBA00022679"/>
    </source>
</evidence>
<comment type="similarity">
    <text evidence="1 10">Belongs to the Cob(I)alamin adenosyltransferase family.</text>
</comment>